<evidence type="ECO:0000256" key="4">
    <source>
        <dbReference type="ARBA" id="ARBA00022840"/>
    </source>
</evidence>
<keyword evidence="1 8" id="KW-0808">Transferase</keyword>
<keyword evidence="2 8" id="KW-0547">Nucleotide-binding</keyword>
<sequence length="272" mass="30370">MKISIYSNNVPHSRAVVSLLKDKLTARSNGKVIFDDDNPEVVITVGGDGTLLGAFHHYTDQLDKIRFIGVHTGHLGFYADWQYFELDDLVESLVNQETTARTVKYPLLNATLHYTDGHEETILALNEAAIKRPLGTLVADVYIQNELFERFRGDGLTASTPTGSTAYNKAIGGAVMHPSLQAIQLAEIASINSRVFRTLGSPLIIGNHEVIKIQLENDGSAVTFSYDHLNKISSNIDWISFKVANQKIQFAEYRHMHFWHRVQASFIGTEVK</sequence>
<dbReference type="InterPro" id="IPR002504">
    <property type="entry name" value="NADK"/>
</dbReference>
<dbReference type="STRING" id="1505725.GA0061074_10113"/>
<evidence type="ECO:0000256" key="6">
    <source>
        <dbReference type="ARBA" id="ARBA00023027"/>
    </source>
</evidence>
<proteinExistence type="inferred from homology"/>
<dbReference type="EMBL" id="FMAO01000001">
    <property type="protein sequence ID" value="SCB71706.1"/>
    <property type="molecule type" value="Genomic_DNA"/>
</dbReference>
<comment type="function">
    <text evidence="8">Involved in the regulation of the intracellular balance of NAD and NADP, and is a key enzyme in the biosynthesis of NADP. Catalyzes specifically the phosphorylation on 2'-hydroxyl of the adenosine moiety of NAD to yield NADP.</text>
</comment>
<dbReference type="InterPro" id="IPR017437">
    <property type="entry name" value="ATP-NAD_kinase_PpnK-typ_C"/>
</dbReference>
<accession>A0A1C3YNN4</accession>
<keyword evidence="4 8" id="KW-0067">ATP-binding</keyword>
<comment type="catalytic activity">
    <reaction evidence="7 8">
        <text>NAD(+) + ATP = ADP + NADP(+) + H(+)</text>
        <dbReference type="Rhea" id="RHEA:18629"/>
        <dbReference type="ChEBI" id="CHEBI:15378"/>
        <dbReference type="ChEBI" id="CHEBI:30616"/>
        <dbReference type="ChEBI" id="CHEBI:57540"/>
        <dbReference type="ChEBI" id="CHEBI:58349"/>
        <dbReference type="ChEBI" id="CHEBI:456216"/>
        <dbReference type="EC" id="2.7.1.23"/>
    </reaction>
</comment>
<keyword evidence="6 8" id="KW-0520">NAD</keyword>
<comment type="subcellular location">
    <subcellularLocation>
        <location evidence="8">Cytoplasm</location>
    </subcellularLocation>
</comment>
<dbReference type="GO" id="GO:0019674">
    <property type="term" value="P:NAD+ metabolic process"/>
    <property type="evidence" value="ECO:0007669"/>
    <property type="project" value="InterPro"/>
</dbReference>
<dbReference type="Pfam" id="PF20143">
    <property type="entry name" value="NAD_kinase_C"/>
    <property type="match status" value="1"/>
</dbReference>
<evidence type="ECO:0000313" key="10">
    <source>
        <dbReference type="Proteomes" id="UP000199268"/>
    </source>
</evidence>
<comment type="similarity">
    <text evidence="8">Belongs to the NAD kinase family.</text>
</comment>
<evidence type="ECO:0000256" key="3">
    <source>
        <dbReference type="ARBA" id="ARBA00022777"/>
    </source>
</evidence>
<dbReference type="GO" id="GO:0046872">
    <property type="term" value="F:metal ion binding"/>
    <property type="evidence" value="ECO:0007669"/>
    <property type="project" value="UniProtKB-UniRule"/>
</dbReference>
<evidence type="ECO:0000256" key="1">
    <source>
        <dbReference type="ARBA" id="ARBA00022679"/>
    </source>
</evidence>
<comment type="caution">
    <text evidence="8">Lacks conserved residue(s) required for the propagation of feature annotation.</text>
</comment>
<dbReference type="OrthoDB" id="9774737at2"/>
<dbReference type="InterPro" id="IPR016064">
    <property type="entry name" value="NAD/diacylglycerol_kinase_sf"/>
</dbReference>
<dbReference type="GO" id="GO:0005737">
    <property type="term" value="C:cytoplasm"/>
    <property type="evidence" value="ECO:0007669"/>
    <property type="project" value="UniProtKB-SubCell"/>
</dbReference>
<reference evidence="10" key="1">
    <citation type="submission" date="2016-08" db="EMBL/GenBank/DDBJ databases">
        <authorList>
            <person name="Varghese N."/>
            <person name="Submissions Spin"/>
        </authorList>
    </citation>
    <scope>NUCLEOTIDE SEQUENCE [LARGE SCALE GENOMIC DNA]</scope>
    <source>
        <strain evidence="10">R-53094</strain>
    </source>
</reference>
<dbReference type="GO" id="GO:0006741">
    <property type="term" value="P:NADP+ biosynthetic process"/>
    <property type="evidence" value="ECO:0007669"/>
    <property type="project" value="UniProtKB-UniRule"/>
</dbReference>
<dbReference type="NCBIfam" id="NF003424">
    <property type="entry name" value="PRK04885.1"/>
    <property type="match status" value="1"/>
</dbReference>
<protein>
    <recommendedName>
        <fullName evidence="8">NAD kinase</fullName>
        <ecNumber evidence="8">2.7.1.23</ecNumber>
    </recommendedName>
    <alternativeName>
        <fullName evidence="8">ATP-dependent NAD kinase</fullName>
    </alternativeName>
</protein>
<feature type="binding site" evidence="8">
    <location>
        <position position="189"/>
    </location>
    <ligand>
        <name>NAD(+)</name>
        <dbReference type="ChEBI" id="CHEBI:57540"/>
    </ligand>
</feature>
<keyword evidence="5 8" id="KW-0521">NADP</keyword>
<dbReference type="GO" id="GO:0005524">
    <property type="term" value="F:ATP binding"/>
    <property type="evidence" value="ECO:0007669"/>
    <property type="project" value="UniProtKB-KW"/>
</dbReference>
<feature type="active site" description="Proton acceptor" evidence="8">
    <location>
        <position position="48"/>
    </location>
</feature>
<organism evidence="9 10">
    <name type="scientific">Weissella bombi</name>
    <dbReference type="NCBI Taxonomy" id="1505725"/>
    <lineage>
        <taxon>Bacteria</taxon>
        <taxon>Bacillati</taxon>
        <taxon>Bacillota</taxon>
        <taxon>Bacilli</taxon>
        <taxon>Lactobacillales</taxon>
        <taxon>Lactobacillaceae</taxon>
        <taxon>Weissella</taxon>
    </lineage>
</organism>
<dbReference type="Gene3D" id="2.60.200.30">
    <property type="entry name" value="Probable inorganic polyphosphate/atp-NAD kinase, domain 2"/>
    <property type="match status" value="1"/>
</dbReference>
<keyword evidence="3 8" id="KW-0418">Kinase</keyword>
<dbReference type="RefSeq" id="WP_092461066.1">
    <property type="nucleotide sequence ID" value="NZ_BJEE01000002.1"/>
</dbReference>
<dbReference type="SUPFAM" id="SSF111331">
    <property type="entry name" value="NAD kinase/diacylglycerol kinase-like"/>
    <property type="match status" value="1"/>
</dbReference>
<dbReference type="EC" id="2.7.1.23" evidence="8"/>
<dbReference type="GO" id="GO:0051287">
    <property type="term" value="F:NAD binding"/>
    <property type="evidence" value="ECO:0007669"/>
    <property type="project" value="UniProtKB-ARBA"/>
</dbReference>
<feature type="binding site" evidence="8">
    <location>
        <position position="152"/>
    </location>
    <ligand>
        <name>NAD(+)</name>
        <dbReference type="ChEBI" id="CHEBI:57540"/>
    </ligand>
</feature>
<dbReference type="HAMAP" id="MF_00361">
    <property type="entry name" value="NAD_kinase"/>
    <property type="match status" value="1"/>
</dbReference>
<dbReference type="PANTHER" id="PTHR20275:SF0">
    <property type="entry name" value="NAD KINASE"/>
    <property type="match status" value="1"/>
</dbReference>
<comment type="cofactor">
    <cofactor evidence="8">
        <name>a divalent metal cation</name>
        <dbReference type="ChEBI" id="CHEBI:60240"/>
    </cofactor>
</comment>
<evidence type="ECO:0000256" key="8">
    <source>
        <dbReference type="HAMAP-Rule" id="MF_00361"/>
    </source>
</evidence>
<dbReference type="GO" id="GO:0003951">
    <property type="term" value="F:NAD+ kinase activity"/>
    <property type="evidence" value="ECO:0007669"/>
    <property type="project" value="UniProtKB-UniRule"/>
</dbReference>
<name>A0A1C3YNN4_9LACO</name>
<evidence type="ECO:0000256" key="5">
    <source>
        <dbReference type="ARBA" id="ARBA00022857"/>
    </source>
</evidence>
<keyword evidence="10" id="KW-1185">Reference proteome</keyword>
<dbReference type="Gene3D" id="3.40.50.10330">
    <property type="entry name" value="Probable inorganic polyphosphate/atp-NAD kinase, domain 1"/>
    <property type="match status" value="1"/>
</dbReference>
<feature type="binding site" evidence="8">
    <location>
        <begin position="126"/>
        <end position="127"/>
    </location>
    <ligand>
        <name>NAD(+)</name>
        <dbReference type="ChEBI" id="CHEBI:57540"/>
    </ligand>
</feature>
<evidence type="ECO:0000256" key="7">
    <source>
        <dbReference type="ARBA" id="ARBA00047925"/>
    </source>
</evidence>
<dbReference type="InterPro" id="IPR017438">
    <property type="entry name" value="ATP-NAD_kinase_N"/>
</dbReference>
<evidence type="ECO:0000256" key="2">
    <source>
        <dbReference type="ARBA" id="ARBA00022741"/>
    </source>
</evidence>
<gene>
    <name evidence="8" type="primary">nadK</name>
    <name evidence="9" type="ORF">GA0061074_10113</name>
</gene>
<dbReference type="Pfam" id="PF01513">
    <property type="entry name" value="NAD_kinase"/>
    <property type="match status" value="1"/>
</dbReference>
<feature type="binding site" evidence="8">
    <location>
        <position position="154"/>
    </location>
    <ligand>
        <name>NAD(+)</name>
        <dbReference type="ChEBI" id="CHEBI:57540"/>
    </ligand>
</feature>
<keyword evidence="8" id="KW-0963">Cytoplasm</keyword>
<dbReference type="PANTHER" id="PTHR20275">
    <property type="entry name" value="NAD KINASE"/>
    <property type="match status" value="1"/>
</dbReference>
<dbReference type="AlphaFoldDB" id="A0A1C3YNN4"/>
<dbReference type="Proteomes" id="UP000199268">
    <property type="component" value="Unassembled WGS sequence"/>
</dbReference>
<feature type="binding site" evidence="8">
    <location>
        <begin position="48"/>
        <end position="49"/>
    </location>
    <ligand>
        <name>NAD(+)</name>
        <dbReference type="ChEBI" id="CHEBI:57540"/>
    </ligand>
</feature>
<evidence type="ECO:0000313" key="9">
    <source>
        <dbReference type="EMBL" id="SCB71706.1"/>
    </source>
</evidence>